<comment type="caution">
    <text evidence="2">The sequence shown here is derived from an EMBL/GenBank/DDBJ whole genome shotgun (WGS) entry which is preliminary data.</text>
</comment>
<gene>
    <name evidence="2" type="ORF">WMG39_19550</name>
</gene>
<sequence length="49" mass="5210">MFNNDFVTFGQLSVDRTIVDIESGGRSTGDDTIAIGTDSDRADVSVAEN</sequence>
<reference evidence="2 3" key="1">
    <citation type="journal article" date="2020" name="Harmful Algae">
        <title>Molecular and morphological characterization of a novel dihydroanatoxin-a producing Microcoleus species (cyanobacteria) from the Russian River, California, USA.</title>
        <authorList>
            <person name="Conklin K.Y."/>
            <person name="Stancheva R."/>
            <person name="Otten T.G."/>
            <person name="Fadness R."/>
            <person name="Boyer G.L."/>
            <person name="Read B."/>
            <person name="Zhang X."/>
            <person name="Sheath R.G."/>
        </authorList>
    </citation>
    <scope>NUCLEOTIDE SEQUENCE [LARGE SCALE GENOMIC DNA]</scope>
    <source>
        <strain evidence="2 3">PTRS2</strain>
    </source>
</reference>
<evidence type="ECO:0000256" key="1">
    <source>
        <dbReference type="SAM" id="MobiDB-lite"/>
    </source>
</evidence>
<organism evidence="2 3">
    <name type="scientific">Microcoleus anatoxicus PTRS2</name>
    <dbReference type="NCBI Taxonomy" id="2705321"/>
    <lineage>
        <taxon>Bacteria</taxon>
        <taxon>Bacillati</taxon>
        <taxon>Cyanobacteriota</taxon>
        <taxon>Cyanophyceae</taxon>
        <taxon>Oscillatoriophycideae</taxon>
        <taxon>Oscillatoriales</taxon>
        <taxon>Microcoleaceae</taxon>
        <taxon>Microcoleus</taxon>
        <taxon>Microcoleus anatoxicus</taxon>
    </lineage>
</organism>
<name>A0ABU8YRN8_9CYAN</name>
<feature type="region of interest" description="Disordered" evidence="1">
    <location>
        <begin position="25"/>
        <end position="49"/>
    </location>
</feature>
<accession>A0ABU8YRN8</accession>
<dbReference type="Proteomes" id="UP001384579">
    <property type="component" value="Unassembled WGS sequence"/>
</dbReference>
<proteinExistence type="predicted"/>
<evidence type="ECO:0000313" key="3">
    <source>
        <dbReference type="Proteomes" id="UP001384579"/>
    </source>
</evidence>
<keyword evidence="3" id="KW-1185">Reference proteome</keyword>
<protein>
    <submittedName>
        <fullName evidence="2">Uncharacterized protein</fullName>
    </submittedName>
</protein>
<evidence type="ECO:0000313" key="2">
    <source>
        <dbReference type="EMBL" id="MEK0187029.1"/>
    </source>
</evidence>
<dbReference type="EMBL" id="JBBLXS010000294">
    <property type="protein sequence ID" value="MEK0187029.1"/>
    <property type="molecule type" value="Genomic_DNA"/>
</dbReference>
<dbReference type="RefSeq" id="WP_340525691.1">
    <property type="nucleotide sequence ID" value="NZ_JBBLXS010000294.1"/>
</dbReference>